<evidence type="ECO:0000313" key="2">
    <source>
        <dbReference type="Proteomes" id="UP000309984"/>
    </source>
</evidence>
<dbReference type="EMBL" id="POTM01000044">
    <property type="protein sequence ID" value="TLH65193.1"/>
    <property type="molecule type" value="Genomic_DNA"/>
</dbReference>
<dbReference type="InterPro" id="IPR029068">
    <property type="entry name" value="Glyas_Bleomycin-R_OHBP_Dase"/>
</dbReference>
<name>A0A7I7ZIQ3_9MYCO</name>
<proteinExistence type="predicted"/>
<dbReference type="InterPro" id="IPR037523">
    <property type="entry name" value="VOC_core"/>
</dbReference>
<protein>
    <submittedName>
        <fullName evidence="1">Glyoxalase</fullName>
    </submittedName>
</protein>
<dbReference type="RefSeq" id="WP_138249835.1">
    <property type="nucleotide sequence ID" value="NZ_AP022616.1"/>
</dbReference>
<dbReference type="InterPro" id="IPR053863">
    <property type="entry name" value="Glyoxy/Ble-like_N"/>
</dbReference>
<dbReference type="PANTHER" id="PTHR36503">
    <property type="entry name" value="BLR2520 PROTEIN"/>
    <property type="match status" value="1"/>
</dbReference>
<keyword evidence="2" id="KW-1185">Reference proteome</keyword>
<gene>
    <name evidence="1" type="ORF">C1S79_17295</name>
</gene>
<evidence type="ECO:0000313" key="1">
    <source>
        <dbReference type="EMBL" id="TLH65193.1"/>
    </source>
</evidence>
<comment type="caution">
    <text evidence="1">The sequence shown here is derived from an EMBL/GenBank/DDBJ whole genome shotgun (WGS) entry which is preliminary data.</text>
</comment>
<dbReference type="Proteomes" id="UP000309984">
    <property type="component" value="Unassembled WGS sequence"/>
</dbReference>
<dbReference type="SUPFAM" id="SSF54593">
    <property type="entry name" value="Glyoxalase/Bleomycin resistance protein/Dihydroxybiphenyl dioxygenase"/>
    <property type="match status" value="1"/>
</dbReference>
<dbReference type="PROSITE" id="PS51819">
    <property type="entry name" value="VOC"/>
    <property type="match status" value="1"/>
</dbReference>
<reference evidence="1 2" key="1">
    <citation type="submission" date="2018-01" db="EMBL/GenBank/DDBJ databases">
        <title>Comparative genomics of Mycobacterium mucogenicum and Mycobacterium neoaurum clade members emphasizing tRNA and non-coding RNA.</title>
        <authorList>
            <person name="Behra P.R.K."/>
            <person name="Pettersson B.M.F."/>
            <person name="Das S."/>
            <person name="Dasgupta S."/>
            <person name="Kirsebom L.A."/>
        </authorList>
    </citation>
    <scope>NUCLEOTIDE SEQUENCE [LARGE SCALE GENOMIC DNA]</scope>
    <source>
        <strain evidence="1 2">DSM 45104</strain>
    </source>
</reference>
<dbReference type="Pfam" id="PF22677">
    <property type="entry name" value="Ble-like_N"/>
    <property type="match status" value="1"/>
</dbReference>
<accession>A0A7I7ZIQ3</accession>
<organism evidence="1 2">
    <name type="scientific">Mycolicibacterium phocaicum</name>
    <dbReference type="NCBI Taxonomy" id="319706"/>
    <lineage>
        <taxon>Bacteria</taxon>
        <taxon>Bacillati</taxon>
        <taxon>Actinomycetota</taxon>
        <taxon>Actinomycetes</taxon>
        <taxon>Mycobacteriales</taxon>
        <taxon>Mycobacteriaceae</taxon>
        <taxon>Mycolicibacterium</taxon>
    </lineage>
</organism>
<dbReference type="Gene3D" id="3.10.180.10">
    <property type="entry name" value="2,3-Dihydroxybiphenyl 1,2-Dioxygenase, domain 1"/>
    <property type="match status" value="1"/>
</dbReference>
<dbReference type="PANTHER" id="PTHR36503:SF2">
    <property type="entry name" value="BLR2408 PROTEIN"/>
    <property type="match status" value="1"/>
</dbReference>
<dbReference type="AlphaFoldDB" id="A0A7I7ZIQ3"/>
<sequence length="131" mass="14384">MHAMIFVHLPVADVARSRKFFSGLGYAVNETFSSDNAVTLVLGENQFAMLTQRDVFDSLHTAETADASKTKECVVCLGVDRRECVDTLVDGAIAAGATPGDTDDEDFMYGRSYHDLDGHSWQIFWMDPAAT</sequence>